<sequence>MADYAKCQLYCPYPEFDLKQQLSQVSRIRLLDPLLQGQNDYAFLLNGENSTAALHLFFTKTVYCDSFASSSQSLKYYLQQQDEKLKINEQVDAASPLSLAQKIGGKLVICLDANMLGQQTIKELDSILANKDTANLLFAFAIFNGQIEQVEAWQTLFKQRYNKEVCWHNQRLIAADFLQNNLRKMRKYQELMQADILQLSSKIYKRLLSLGLEKQRLKVALAYDQAFSAYDSYELQFLSQLGIDWYKFSPLHDKILPSDCLAYFFAAHELNSYLGALSFNHVLREQLRKACENGALFIAQDQAHLYLIDGVVDAKGTYYPELGLISQKARILQKNAKYAYAVVSAYQSNCFAPLTLPNVAFLNKSVELYPNLSTMRCAITTTVDQQQRQVNSGFCNKQIFSSLNRFWPATNYDWLEHFYLTLIQRLAKQNGI</sequence>
<dbReference type="AlphaFoldDB" id="A0A133Y768"/>
<dbReference type="PANTHER" id="PTHR43873:SF1">
    <property type="entry name" value="COBYRINATE A,C-DIAMIDE SYNTHASE"/>
    <property type="match status" value="1"/>
</dbReference>
<dbReference type="PROSITE" id="PS51274">
    <property type="entry name" value="GATASE_COBBQ"/>
    <property type="match status" value="1"/>
</dbReference>
<dbReference type="STRING" id="1497955.HMPREF1872_01340"/>
<evidence type="ECO:0000313" key="2">
    <source>
        <dbReference type="Proteomes" id="UP000070080"/>
    </source>
</evidence>
<accession>A0A133Y768</accession>
<dbReference type="PANTHER" id="PTHR43873">
    <property type="entry name" value="COBYRINATE A,C-DIAMIDE SYNTHASE"/>
    <property type="match status" value="1"/>
</dbReference>
<protein>
    <submittedName>
        <fullName evidence="1">Uncharacterized protein</fullName>
    </submittedName>
</protein>
<dbReference type="GO" id="GO:0042242">
    <property type="term" value="F:cobyrinic acid a,c-diamide synthase activity"/>
    <property type="evidence" value="ECO:0007669"/>
    <property type="project" value="InterPro"/>
</dbReference>
<dbReference type="Proteomes" id="UP000070080">
    <property type="component" value="Unassembled WGS sequence"/>
</dbReference>
<proteinExistence type="predicted"/>
<name>A0A133Y768_9FIRM</name>
<dbReference type="EMBL" id="LSCV01000044">
    <property type="protein sequence ID" value="KXB39018.1"/>
    <property type="molecule type" value="Genomic_DNA"/>
</dbReference>
<organism evidence="1 2">
    <name type="scientific">Amygdalobacter nucleatus</name>
    <dbReference type="NCBI Taxonomy" id="3029274"/>
    <lineage>
        <taxon>Bacteria</taxon>
        <taxon>Bacillati</taxon>
        <taxon>Bacillota</taxon>
        <taxon>Clostridia</taxon>
        <taxon>Eubacteriales</taxon>
        <taxon>Oscillospiraceae</taxon>
        <taxon>Amygdalobacter</taxon>
    </lineage>
</organism>
<comment type="caution">
    <text evidence="1">The sequence shown here is derived from an EMBL/GenBank/DDBJ whole genome shotgun (WGS) entry which is preliminary data.</text>
</comment>
<gene>
    <name evidence="1" type="ORF">HMPREF1872_01340</name>
</gene>
<reference evidence="2" key="1">
    <citation type="submission" date="2016-01" db="EMBL/GenBank/DDBJ databases">
        <authorList>
            <person name="Mitreva M."/>
            <person name="Pepin K.H."/>
            <person name="Mihindukulasuriya K.A."/>
            <person name="Fulton R."/>
            <person name="Fronick C."/>
            <person name="O'Laughlin M."/>
            <person name="Miner T."/>
            <person name="Herter B."/>
            <person name="Rosa B.A."/>
            <person name="Cordes M."/>
            <person name="Tomlinson C."/>
            <person name="Wollam A."/>
            <person name="Palsikar V.B."/>
            <person name="Mardis E.R."/>
            <person name="Wilson R.K."/>
        </authorList>
    </citation>
    <scope>NUCLEOTIDE SEQUENCE [LARGE SCALE GENOMIC DNA]</scope>
    <source>
        <strain evidence="2">KA00274</strain>
    </source>
</reference>
<dbReference type="InterPro" id="IPR004484">
    <property type="entry name" value="CbiA/CobB_synth"/>
</dbReference>
<evidence type="ECO:0000313" key="1">
    <source>
        <dbReference type="EMBL" id="KXB39018.1"/>
    </source>
</evidence>
<keyword evidence="2" id="KW-1185">Reference proteome</keyword>